<evidence type="ECO:0000256" key="5">
    <source>
        <dbReference type="ARBA" id="ARBA00022692"/>
    </source>
</evidence>
<evidence type="ECO:0000256" key="6">
    <source>
        <dbReference type="ARBA" id="ARBA00022967"/>
    </source>
</evidence>
<dbReference type="HAMAP" id="MF_00462">
    <property type="entry name" value="RsxD_RnfD"/>
    <property type="match status" value="1"/>
</dbReference>
<evidence type="ECO:0000256" key="7">
    <source>
        <dbReference type="ARBA" id="ARBA00022982"/>
    </source>
</evidence>
<dbReference type="EMBL" id="AP023420">
    <property type="protein sequence ID" value="BCK83902.1"/>
    <property type="molecule type" value="Genomic_DNA"/>
</dbReference>
<dbReference type="InterPro" id="IPR004338">
    <property type="entry name" value="NqrB/RnfD"/>
</dbReference>
<dbReference type="AlphaFoldDB" id="A0A810QCK3"/>
<dbReference type="Proteomes" id="UP000679848">
    <property type="component" value="Chromosome"/>
</dbReference>
<evidence type="ECO:0000256" key="8">
    <source>
        <dbReference type="ARBA" id="ARBA00022989"/>
    </source>
</evidence>
<dbReference type="NCBIfam" id="TIGR01946">
    <property type="entry name" value="rnfD"/>
    <property type="match status" value="1"/>
</dbReference>
<feature type="transmembrane region" description="Helical" evidence="10">
    <location>
        <begin position="195"/>
        <end position="216"/>
    </location>
</feature>
<dbReference type="KEGG" id="pfaa:MM59RIKEN_12210"/>
<evidence type="ECO:0000256" key="4">
    <source>
        <dbReference type="ARBA" id="ARBA00022643"/>
    </source>
</evidence>
<dbReference type="PANTHER" id="PTHR30578">
    <property type="entry name" value="ELECTRON TRANSPORT COMPLEX PROTEIN RNFD"/>
    <property type="match status" value="1"/>
</dbReference>
<keyword evidence="5 10" id="KW-0812">Transmembrane</keyword>
<evidence type="ECO:0000256" key="3">
    <source>
        <dbReference type="ARBA" id="ARBA00022630"/>
    </source>
</evidence>
<feature type="modified residue" description="FMN phosphoryl threonine" evidence="10">
    <location>
        <position position="168"/>
    </location>
</feature>
<keyword evidence="9 10" id="KW-0472">Membrane</keyword>
<gene>
    <name evidence="10 11" type="primary">rnfD</name>
    <name evidence="11" type="ORF">MM59RIKEN_12210</name>
</gene>
<comment type="subcellular location">
    <subcellularLocation>
        <location evidence="10">Cell membrane</location>
        <topology evidence="10">Multi-pass membrane protein</topology>
    </subcellularLocation>
</comment>
<proteinExistence type="inferred from homology"/>
<feature type="transmembrane region" description="Helical" evidence="10">
    <location>
        <begin position="49"/>
        <end position="67"/>
    </location>
</feature>
<keyword evidence="4 10" id="KW-0288">FMN</keyword>
<dbReference type="PANTHER" id="PTHR30578:SF0">
    <property type="entry name" value="ION-TRANSLOCATING OXIDOREDUCTASE COMPLEX SUBUNIT D"/>
    <property type="match status" value="1"/>
</dbReference>
<sequence length="339" mass="36918">MTDYKNLKLIATSSPHIRGHETTRSIMLDVIIAMLPALLFACIRFGLRALTLTAVSVAGCFFWEWLYRKLMKRPQSVGDLSCAVTGMLLAFVCPVQMPYWMILIGDFFAIIVVKQLFGGIGKNFLNPALAGRAVLVASYAGTMTSWVDPLANKAALFGSNADIITTATPLAMMKTGAFAELLEKYSITDMFVGNIPGSMGEVSALALLIGGIYLVWRKVINWQTPVAYIATVAVLAFLFPTSGTGVEWMLYSIFGGGLFLGAIFMATDYTTSPVTKKGQVIFGIGCGLFTILIRYFGSYNEGVCYSIMVMNLLVPLIDKYTKPTRFGVVKSDKKEAAAK</sequence>
<feature type="transmembrane region" description="Helical" evidence="10">
    <location>
        <begin position="225"/>
        <end position="242"/>
    </location>
</feature>
<evidence type="ECO:0000256" key="2">
    <source>
        <dbReference type="ARBA" id="ARBA00022553"/>
    </source>
</evidence>
<keyword evidence="2 10" id="KW-0597">Phosphoprotein</keyword>
<keyword evidence="10" id="KW-1003">Cell membrane</keyword>
<evidence type="ECO:0000313" key="11">
    <source>
        <dbReference type="EMBL" id="BCK83902.1"/>
    </source>
</evidence>
<dbReference type="GO" id="GO:0022900">
    <property type="term" value="P:electron transport chain"/>
    <property type="evidence" value="ECO:0007669"/>
    <property type="project" value="UniProtKB-UniRule"/>
</dbReference>
<dbReference type="GO" id="GO:0055085">
    <property type="term" value="P:transmembrane transport"/>
    <property type="evidence" value="ECO:0007669"/>
    <property type="project" value="InterPro"/>
</dbReference>
<evidence type="ECO:0000313" key="12">
    <source>
        <dbReference type="Proteomes" id="UP000679848"/>
    </source>
</evidence>
<keyword evidence="1 10" id="KW-0813">Transport</keyword>
<keyword evidence="6 10" id="KW-1278">Translocase</keyword>
<dbReference type="InterPro" id="IPR011303">
    <property type="entry name" value="RnfD_bac"/>
</dbReference>
<evidence type="ECO:0000256" key="9">
    <source>
        <dbReference type="ARBA" id="ARBA00023136"/>
    </source>
</evidence>
<dbReference type="Pfam" id="PF03116">
    <property type="entry name" value="NQR2_RnfD_RnfE"/>
    <property type="match status" value="1"/>
</dbReference>
<comment type="similarity">
    <text evidence="10">Belongs to the NqrB/RnfD family.</text>
</comment>
<keyword evidence="12" id="KW-1185">Reference proteome</keyword>
<evidence type="ECO:0000256" key="1">
    <source>
        <dbReference type="ARBA" id="ARBA00022448"/>
    </source>
</evidence>
<dbReference type="RefSeq" id="WP_187027921.1">
    <property type="nucleotide sequence ID" value="NZ_AP023420.1"/>
</dbReference>
<evidence type="ECO:0000256" key="10">
    <source>
        <dbReference type="HAMAP-Rule" id="MF_00462"/>
    </source>
</evidence>
<comment type="caution">
    <text evidence="10">Lacks conserved residue(s) required for the propagation of feature annotation.</text>
</comment>
<dbReference type="EC" id="7.-.-.-" evidence="10"/>
<keyword evidence="7 10" id="KW-0249">Electron transport</keyword>
<feature type="transmembrane region" description="Helical" evidence="10">
    <location>
        <begin position="26"/>
        <end position="43"/>
    </location>
</feature>
<reference evidence="11" key="1">
    <citation type="submission" date="2020-09" db="EMBL/GenBank/DDBJ databases">
        <title>New species isolated from human feces.</title>
        <authorList>
            <person name="Kitahara M."/>
            <person name="Shigeno Y."/>
            <person name="Shime M."/>
            <person name="Matsumoto Y."/>
            <person name="Nakamura S."/>
            <person name="Motooka D."/>
            <person name="Fukuoka S."/>
            <person name="Nishikawa H."/>
            <person name="Benno Y."/>
        </authorList>
    </citation>
    <scope>NUCLEOTIDE SEQUENCE</scope>
    <source>
        <strain evidence="11">MM59</strain>
    </source>
</reference>
<comment type="subunit">
    <text evidence="10">The complex is composed of six subunits: RnfA, RnfB, RnfC, RnfD, RnfE and RnfG.</text>
</comment>
<comment type="cofactor">
    <cofactor evidence="10">
        <name>FMN</name>
        <dbReference type="ChEBI" id="CHEBI:58210"/>
    </cofactor>
</comment>
<name>A0A810QCK3_9FIRM</name>
<protein>
    <recommendedName>
        <fullName evidence="10">Ion-translocating oxidoreductase complex subunit D</fullName>
        <ecNumber evidence="10">7.-.-.-</ecNumber>
    </recommendedName>
    <alternativeName>
        <fullName evidence="10">Rnf electron transport complex subunit D</fullName>
    </alternativeName>
</protein>
<dbReference type="GO" id="GO:0005886">
    <property type="term" value="C:plasma membrane"/>
    <property type="evidence" value="ECO:0007669"/>
    <property type="project" value="UniProtKB-SubCell"/>
</dbReference>
<keyword evidence="8 10" id="KW-1133">Transmembrane helix</keyword>
<feature type="transmembrane region" description="Helical" evidence="10">
    <location>
        <begin position="279"/>
        <end position="297"/>
    </location>
</feature>
<comment type="function">
    <text evidence="10">Part of a membrane-bound complex that couples electron transfer with translocation of ions across the membrane.</text>
</comment>
<feature type="transmembrane region" description="Helical" evidence="10">
    <location>
        <begin position="248"/>
        <end position="267"/>
    </location>
</feature>
<keyword evidence="3 10" id="KW-0285">Flavoprotein</keyword>
<organism evidence="11 12">
    <name type="scientific">Pusillibacter faecalis</name>
    <dbReference type="NCBI Taxonomy" id="2714358"/>
    <lineage>
        <taxon>Bacteria</taxon>
        <taxon>Bacillati</taxon>
        <taxon>Bacillota</taxon>
        <taxon>Clostridia</taxon>
        <taxon>Eubacteriales</taxon>
        <taxon>Oscillospiraceae</taxon>
        <taxon>Pusillibacter</taxon>
    </lineage>
</organism>
<accession>A0A810QCK3</accession>